<evidence type="ECO:0000313" key="3">
    <source>
        <dbReference type="Proteomes" id="UP000035642"/>
    </source>
</evidence>
<dbReference type="Proteomes" id="UP000035642">
    <property type="component" value="Unassembled WGS sequence"/>
</dbReference>
<dbReference type="PRINTS" id="PR00068">
    <property type="entry name" value="CUZNDISMTASE"/>
</dbReference>
<dbReference type="WBParaSite" id="ACAC_0000544501-mRNA-1">
    <property type="protein sequence ID" value="ACAC_0000544501-mRNA-1"/>
    <property type="gene ID" value="ACAC_0000544501"/>
</dbReference>
<accession>A0A0K0D5V0</accession>
<comment type="cofactor">
    <cofactor evidence="1">
        <name>Zn(2+)</name>
        <dbReference type="ChEBI" id="CHEBI:29105"/>
    </cofactor>
    <text evidence="1">Binds 1 zinc ion per subunit.</text>
</comment>
<dbReference type="EC" id="1.15.1.1" evidence="1"/>
<keyword evidence="1" id="KW-0560">Oxidoreductase</keyword>
<dbReference type="GO" id="GO:0004784">
    <property type="term" value="F:superoxide dismutase activity"/>
    <property type="evidence" value="ECO:0007669"/>
    <property type="project" value="UniProtKB-EC"/>
</dbReference>
<keyword evidence="1" id="KW-0479">Metal-binding</keyword>
<dbReference type="AlphaFoldDB" id="A0A0K0D5V0"/>
<comment type="catalytic activity">
    <reaction evidence="1">
        <text>2 superoxide + 2 H(+) = H2O2 + O2</text>
        <dbReference type="Rhea" id="RHEA:20696"/>
        <dbReference type="ChEBI" id="CHEBI:15378"/>
        <dbReference type="ChEBI" id="CHEBI:15379"/>
        <dbReference type="ChEBI" id="CHEBI:16240"/>
        <dbReference type="ChEBI" id="CHEBI:18421"/>
        <dbReference type="EC" id="1.15.1.1"/>
    </reaction>
</comment>
<comment type="function">
    <text evidence="1">Destroys radicals which are normally produced within the cells and which are toxic to biological systems.</text>
</comment>
<dbReference type="InterPro" id="IPR018152">
    <property type="entry name" value="SOD_Cu/Zn_BS"/>
</dbReference>
<keyword evidence="1" id="KW-0862">Zinc</keyword>
<keyword evidence="3" id="KW-1185">Reference proteome</keyword>
<dbReference type="InterPro" id="IPR001424">
    <property type="entry name" value="SOD_Cu_Zn_dom"/>
</dbReference>
<dbReference type="PROSITE" id="PS00332">
    <property type="entry name" value="SOD_CU_ZN_2"/>
    <property type="match status" value="1"/>
</dbReference>
<evidence type="ECO:0000259" key="2">
    <source>
        <dbReference type="Pfam" id="PF00080"/>
    </source>
</evidence>
<name>A0A0K0D5V0_ANGCA</name>
<dbReference type="InterPro" id="IPR036423">
    <property type="entry name" value="SOD-like_Cu/Zn_dom_sf"/>
</dbReference>
<feature type="domain" description="Superoxide dismutase copper/zinc binding" evidence="2">
    <location>
        <begin position="25"/>
        <end position="158"/>
    </location>
</feature>
<evidence type="ECO:0000256" key="1">
    <source>
        <dbReference type="RuleBase" id="RU000393"/>
    </source>
</evidence>
<dbReference type="GO" id="GO:0005507">
    <property type="term" value="F:copper ion binding"/>
    <property type="evidence" value="ECO:0007669"/>
    <property type="project" value="InterPro"/>
</dbReference>
<reference evidence="3" key="1">
    <citation type="submission" date="2012-09" db="EMBL/GenBank/DDBJ databases">
        <authorList>
            <person name="Martin A.A."/>
        </authorList>
    </citation>
    <scope>NUCLEOTIDE SEQUENCE</scope>
</reference>
<dbReference type="PROSITE" id="PS00087">
    <property type="entry name" value="SOD_CU_ZN_1"/>
    <property type="match status" value="1"/>
</dbReference>
<proteinExistence type="inferred from homology"/>
<comment type="cofactor">
    <cofactor evidence="1">
        <name>Cu cation</name>
        <dbReference type="ChEBI" id="CHEBI:23378"/>
    </cofactor>
    <text evidence="1">Binds 1 copper ion per subunit.</text>
</comment>
<reference evidence="4" key="2">
    <citation type="submission" date="2017-02" db="UniProtKB">
        <authorList>
            <consortium name="WormBaseParasite"/>
        </authorList>
    </citation>
    <scope>IDENTIFICATION</scope>
</reference>
<organism evidence="3 4">
    <name type="scientific">Angiostrongylus cantonensis</name>
    <name type="common">Rat lungworm</name>
    <dbReference type="NCBI Taxonomy" id="6313"/>
    <lineage>
        <taxon>Eukaryota</taxon>
        <taxon>Metazoa</taxon>
        <taxon>Ecdysozoa</taxon>
        <taxon>Nematoda</taxon>
        <taxon>Chromadorea</taxon>
        <taxon>Rhabditida</taxon>
        <taxon>Rhabditina</taxon>
        <taxon>Rhabditomorpha</taxon>
        <taxon>Strongyloidea</taxon>
        <taxon>Metastrongylidae</taxon>
        <taxon>Angiostrongylus</taxon>
    </lineage>
</organism>
<dbReference type="InterPro" id="IPR024134">
    <property type="entry name" value="SOD_Cu/Zn_/chaperone"/>
</dbReference>
<dbReference type="SUPFAM" id="SSF49329">
    <property type="entry name" value="Cu,Zn superoxide dismutase-like"/>
    <property type="match status" value="1"/>
</dbReference>
<dbReference type="STRING" id="6313.A0A0K0D5V0"/>
<dbReference type="PANTHER" id="PTHR10003">
    <property type="entry name" value="SUPEROXIDE DISMUTASE CU-ZN -RELATED"/>
    <property type="match status" value="1"/>
</dbReference>
<dbReference type="CDD" id="cd00305">
    <property type="entry name" value="Cu-Zn_Superoxide_Dismutase"/>
    <property type="match status" value="1"/>
</dbReference>
<evidence type="ECO:0000313" key="4">
    <source>
        <dbReference type="WBParaSite" id="ACAC_0000544501-mRNA-1"/>
    </source>
</evidence>
<sequence>MSIVSKARAIIYQAVAGGNPSTAIGVLDVKQCRGVMTINGTVSGLPPGLHGFHVHEYGDLGNGCLAAGNHYNPFKRNHGGPKSLSSRRHVGDLGSIMTPATGSTPINIRDILTTFSGIRGIVGRAFVIHANVDDLGIGGNEGSRTTGNAGSRLACGIISFVMP</sequence>
<protein>
    <recommendedName>
        <fullName evidence="1">Superoxide dismutase [Cu-Zn]</fullName>
        <ecNumber evidence="1">1.15.1.1</ecNumber>
    </recommendedName>
</protein>
<dbReference type="Gene3D" id="2.60.40.200">
    <property type="entry name" value="Superoxide dismutase, copper/zinc binding domain"/>
    <property type="match status" value="1"/>
</dbReference>
<dbReference type="Pfam" id="PF00080">
    <property type="entry name" value="Sod_Cu"/>
    <property type="match status" value="1"/>
</dbReference>
<comment type="similarity">
    <text evidence="1">Belongs to the Cu-Zn superoxide dismutase family.</text>
</comment>
<keyword evidence="1" id="KW-0186">Copper</keyword>